<keyword evidence="3" id="KW-0378">Hydrolase</keyword>
<gene>
    <name evidence="3" type="ORF">SAMN05660477_00512</name>
</gene>
<dbReference type="Gene3D" id="3.40.710.10">
    <property type="entry name" value="DD-peptidase/beta-lactamase superfamily"/>
    <property type="match status" value="1"/>
</dbReference>
<dbReference type="Pfam" id="PF00144">
    <property type="entry name" value="Beta-lactamase"/>
    <property type="match status" value="1"/>
</dbReference>
<evidence type="ECO:0000256" key="1">
    <source>
        <dbReference type="SAM" id="SignalP"/>
    </source>
</evidence>
<feature type="domain" description="Beta-lactamase-related" evidence="2">
    <location>
        <begin position="39"/>
        <end position="348"/>
    </location>
</feature>
<dbReference type="InterPro" id="IPR001466">
    <property type="entry name" value="Beta-lactam-related"/>
</dbReference>
<feature type="signal peptide" evidence="1">
    <location>
        <begin position="1"/>
        <end position="22"/>
    </location>
</feature>
<keyword evidence="3" id="KW-0645">Protease</keyword>
<dbReference type="InterPro" id="IPR012338">
    <property type="entry name" value="Beta-lactam/transpept-like"/>
</dbReference>
<protein>
    <submittedName>
        <fullName evidence="3">D-alanyl-D-alanine carboxypeptidase</fullName>
    </submittedName>
</protein>
<dbReference type="STRING" id="619805.SAMN05660477_00512"/>
<dbReference type="SUPFAM" id="SSF56601">
    <property type="entry name" value="beta-lactamase/transpeptidase-like"/>
    <property type="match status" value="1"/>
</dbReference>
<accession>A0A1T5D163</accession>
<feature type="chain" id="PRO_5012007199" evidence="1">
    <location>
        <begin position="23"/>
        <end position="370"/>
    </location>
</feature>
<proteinExistence type="predicted"/>
<dbReference type="EMBL" id="FUYZ01000001">
    <property type="protein sequence ID" value="SKB65444.1"/>
    <property type="molecule type" value="Genomic_DNA"/>
</dbReference>
<evidence type="ECO:0000313" key="3">
    <source>
        <dbReference type="EMBL" id="SKB65444.1"/>
    </source>
</evidence>
<organism evidence="3 4">
    <name type="scientific">Soonwooa buanensis</name>
    <dbReference type="NCBI Taxonomy" id="619805"/>
    <lineage>
        <taxon>Bacteria</taxon>
        <taxon>Pseudomonadati</taxon>
        <taxon>Bacteroidota</taxon>
        <taxon>Flavobacteriia</taxon>
        <taxon>Flavobacteriales</taxon>
        <taxon>Weeksellaceae</taxon>
        <taxon>Chryseobacterium group</taxon>
        <taxon>Soonwooa</taxon>
    </lineage>
</organism>
<name>A0A1T5D163_9FLAO</name>
<dbReference type="InterPro" id="IPR050491">
    <property type="entry name" value="AmpC-like"/>
</dbReference>
<keyword evidence="1" id="KW-0732">Signal</keyword>
<reference evidence="3 4" key="1">
    <citation type="submission" date="2017-02" db="EMBL/GenBank/DDBJ databases">
        <authorList>
            <person name="Peterson S.W."/>
        </authorList>
    </citation>
    <scope>NUCLEOTIDE SEQUENCE [LARGE SCALE GENOMIC DNA]</scope>
    <source>
        <strain evidence="3 4">DSM 22323</strain>
    </source>
</reference>
<evidence type="ECO:0000259" key="2">
    <source>
        <dbReference type="Pfam" id="PF00144"/>
    </source>
</evidence>
<dbReference type="AlphaFoldDB" id="A0A1T5D163"/>
<dbReference type="PANTHER" id="PTHR46825">
    <property type="entry name" value="D-ALANYL-D-ALANINE-CARBOXYPEPTIDASE/ENDOPEPTIDASE AMPH"/>
    <property type="match status" value="1"/>
</dbReference>
<dbReference type="RefSeq" id="WP_079665784.1">
    <property type="nucleotide sequence ID" value="NZ_FUYZ01000001.1"/>
</dbReference>
<evidence type="ECO:0000313" key="4">
    <source>
        <dbReference type="Proteomes" id="UP000191112"/>
    </source>
</evidence>
<dbReference type="PANTHER" id="PTHR46825:SF9">
    <property type="entry name" value="BETA-LACTAMASE-RELATED DOMAIN-CONTAINING PROTEIN"/>
    <property type="match status" value="1"/>
</dbReference>
<keyword evidence="3" id="KW-0121">Carboxypeptidase</keyword>
<dbReference type="Proteomes" id="UP000191112">
    <property type="component" value="Unassembled WGS sequence"/>
</dbReference>
<keyword evidence="4" id="KW-1185">Reference proteome</keyword>
<dbReference type="GO" id="GO:0004180">
    <property type="term" value="F:carboxypeptidase activity"/>
    <property type="evidence" value="ECO:0007669"/>
    <property type="project" value="UniProtKB-KW"/>
</dbReference>
<sequence>MNTVKNLKVLFLIILAASNSYAQDIQQKIKNIVDSTYAANPKAVGLALYVESPEQKLSFGYAKGYDNRDTKHQLSVDQPVLIASTTKPYVAAALLRLAEKGKLNIDQPIKNYLSQKSEMELSQAGYNTSLITIKHLLSHTSGIRDYVDADYFKFIGEHPKYAWTRDEQISRAAKLGKPLAQPGEGFKYADINFVLLTEIIENITHLPYYLSIKKLLSYKKNGLEITRFAKFEKADKNSHEWAHQYWDEFGWDTYNLDPSWDLYGGGGIATNVKEMSIFFQQLFGGKTIKNKKILSQMTADVPPNLEVNYCLGIRKIKYAGLLGYNHGGGLGTDLIYIPKLKTSIAVAVLEASNRPITVEMSKQIVALLSR</sequence>
<dbReference type="OrthoDB" id="9793489at2"/>